<accession>A0ABY4ZSK9</accession>
<evidence type="ECO:0000313" key="2">
    <source>
        <dbReference type="Proteomes" id="UP001057520"/>
    </source>
</evidence>
<protein>
    <submittedName>
        <fullName evidence="1">Uncharacterized protein</fullName>
    </submittedName>
</protein>
<sequence>MANLTVSDPARPTINIQWDWSQIFEAEVGSGSAVIVSGREVSDYARALREEVRHRGGFLIEDRSDIETILRRVESARANISLQLSHSVDDRIAGRFAIAQRKGAASNWSIEDYHQRLLFDDKYFREFQVFKAAIDNAVAAIDRGIIFYPAHVAQSSYFRLFLPLIIKECKSALWIIYSSGRVEELSEFFQVEREYIDKSSVINALGEIFKLDSSSIDIILAKSEDFARFSTGAEGFTEAEMFRFIKWAHNFIVRQAGEFLPRVPLAHAAPIEFEIVRHKITATDEKVVTSLRRPIIDGIVEELVHQVDDVPKHFNLHNMAPACNTKLMRVREHLVEIRDEGLSETRVLKLGIRTQACREHLRFEVENLDRPAEGAIHTALAQIEGFVARFTEWRSYVQDGDLGSADRVAENDLGPAINVLEGFNAPQIVDEKGSVALSRAIYEAKSDATTNVERRGVLRVLHNLVSKAFSSLKDAISDDWGKNASKLFYMVLVRVVLALEAAFKVLADQHPLMFGWTAAFITWVRTFASK</sequence>
<gene>
    <name evidence="1" type="ORF">MZV50_24720</name>
</gene>
<reference evidence="1 2" key="1">
    <citation type="submission" date="2022-04" db="EMBL/GenBank/DDBJ databases">
        <title>Genome sequence of soybean root-associated Caulobacter segnis RL271.</title>
        <authorList>
            <person name="Longley R."/>
            <person name="Bonito G."/>
            <person name="Trigodet F."/>
            <person name="Crosson S."/>
            <person name="Fiebig A."/>
        </authorList>
    </citation>
    <scope>NUCLEOTIDE SEQUENCE [LARGE SCALE GENOMIC DNA]</scope>
    <source>
        <strain evidence="1 2">RL271</strain>
    </source>
</reference>
<evidence type="ECO:0000313" key="1">
    <source>
        <dbReference type="EMBL" id="USQ95703.1"/>
    </source>
</evidence>
<organism evidence="1 2">
    <name type="scientific">Caulobacter segnis</name>
    <dbReference type="NCBI Taxonomy" id="88688"/>
    <lineage>
        <taxon>Bacteria</taxon>
        <taxon>Pseudomonadati</taxon>
        <taxon>Pseudomonadota</taxon>
        <taxon>Alphaproteobacteria</taxon>
        <taxon>Caulobacterales</taxon>
        <taxon>Caulobacteraceae</taxon>
        <taxon>Caulobacter</taxon>
    </lineage>
</organism>
<dbReference type="Proteomes" id="UP001057520">
    <property type="component" value="Chromosome"/>
</dbReference>
<keyword evidence="2" id="KW-1185">Reference proteome</keyword>
<dbReference type="EMBL" id="CP096040">
    <property type="protein sequence ID" value="USQ95703.1"/>
    <property type="molecule type" value="Genomic_DNA"/>
</dbReference>
<proteinExistence type="predicted"/>
<name>A0ABY4ZSK9_9CAUL</name>